<keyword evidence="4" id="KW-0256">Endoplasmic reticulum</keyword>
<evidence type="ECO:0000256" key="2">
    <source>
        <dbReference type="ARBA" id="ARBA00008531"/>
    </source>
</evidence>
<dbReference type="Ensembl" id="ENSPTET00000002137.1">
    <property type="protein sequence ID" value="ENSPTEP00000001452.1"/>
    <property type="gene ID" value="ENSPTEG00000001614.1"/>
</dbReference>
<dbReference type="Pfam" id="PF02881">
    <property type="entry name" value="SRP54_N"/>
    <property type="match status" value="1"/>
</dbReference>
<dbReference type="Proteomes" id="UP000694416">
    <property type="component" value="Unplaced"/>
</dbReference>
<dbReference type="SMART" id="SM00962">
    <property type="entry name" value="SRP54"/>
    <property type="match status" value="1"/>
</dbReference>
<feature type="compositionally biased region" description="Basic and acidic residues" evidence="8">
    <location>
        <begin position="149"/>
        <end position="164"/>
    </location>
</feature>
<dbReference type="InterPro" id="IPR003593">
    <property type="entry name" value="AAA+_ATPase"/>
</dbReference>
<dbReference type="GO" id="GO:0005047">
    <property type="term" value="F:signal recognition particle binding"/>
    <property type="evidence" value="ECO:0007669"/>
    <property type="project" value="TreeGrafter"/>
</dbReference>
<feature type="domain" description="SRP54-type proteins GTP-binding" evidence="9">
    <location>
        <begin position="544"/>
        <end position="557"/>
    </location>
</feature>
<evidence type="ECO:0000256" key="1">
    <source>
        <dbReference type="ARBA" id="ARBA00004397"/>
    </source>
</evidence>
<dbReference type="GO" id="GO:0006614">
    <property type="term" value="P:SRP-dependent cotranslational protein targeting to membrane"/>
    <property type="evidence" value="ECO:0007669"/>
    <property type="project" value="InterPro"/>
</dbReference>
<dbReference type="SUPFAM" id="SSF64356">
    <property type="entry name" value="SNARE-like"/>
    <property type="match status" value="1"/>
</dbReference>
<evidence type="ECO:0000259" key="9">
    <source>
        <dbReference type="PROSITE" id="PS00300"/>
    </source>
</evidence>
<name>A0A8C9LH13_9PRIM</name>
<dbReference type="CDD" id="cd17876">
    <property type="entry name" value="SRalpha_C"/>
    <property type="match status" value="1"/>
</dbReference>
<dbReference type="SUPFAM" id="SSF47364">
    <property type="entry name" value="Domain of the SRP/SRP receptor G-proteins"/>
    <property type="match status" value="1"/>
</dbReference>
<dbReference type="Gene3D" id="3.30.450.60">
    <property type="match status" value="1"/>
</dbReference>
<accession>A0A8C9LH13</accession>
<dbReference type="InterPro" id="IPR011012">
    <property type="entry name" value="Longin-like_dom_sf"/>
</dbReference>
<dbReference type="Pfam" id="PF00448">
    <property type="entry name" value="SRP54"/>
    <property type="match status" value="1"/>
</dbReference>
<dbReference type="PROSITE" id="PS00300">
    <property type="entry name" value="SRP54"/>
    <property type="match status" value="1"/>
</dbReference>
<feature type="region of interest" description="Disordered" evidence="8">
    <location>
        <begin position="130"/>
        <end position="198"/>
    </location>
</feature>
<keyword evidence="5" id="KW-0342">GTP-binding</keyword>
<dbReference type="GO" id="GO:0003924">
    <property type="term" value="F:GTPase activity"/>
    <property type="evidence" value="ECO:0007669"/>
    <property type="project" value="TreeGrafter"/>
</dbReference>
<comment type="subcellular location">
    <subcellularLocation>
        <location evidence="1">Endoplasmic reticulum membrane</location>
        <topology evidence="1">Peripheral membrane protein</topology>
        <orientation evidence="1">Cytoplasmic side</orientation>
    </subcellularLocation>
</comment>
<proteinExistence type="inferred from homology"/>
<evidence type="ECO:0000313" key="10">
    <source>
        <dbReference type="Ensembl" id="ENSPTEP00000001452.1"/>
    </source>
</evidence>
<sequence>MIDTVYIFNKGGFVLWSYNFYDIGEVIIRTIVKQILIEEKYNDNTIQNKYIANWKYINDLNIVILVVYQGIQNSAYLDVLFQKIKKAIVKFVSVDFIDNPELIDFDKQFLKILENVDNILPKINTSTGNSTNISSGTKTTINNKNNTISKRDKMNKNEEEKNDSNTENVKMNGTTINENNNGCDNINDKKKKKVTKTAREWELSQKITKKDMAKLDYSKNESDNKNNLNNLNINEIDKYNGEESTDSDDSNLESKNNLFNKVGDSFSKFFSYNKKIEEDDIDQFLQTVKNKLLSKNVAIGICETLIERMKENLIGKKKNMFGMNVKKTVSTVLSETIQSILIPKNSVDVLRAALEAKSLGKLYSIVFLGVNGVGKSTNLAKVCYYLKNKGNLKIMIAACDTFRAGAVEQLRIHANCLNVFLYEKGYGKDAASIAKEAIAYAKKEQYDVILIDTAGRMQDNEPLMRSLGKLILINNPDLILFVGEALVGNDAIDQLKKFNKAIVDATSGSDSTKRTIDGIILTKYDTVDDKVGTALSMVYLTGKPIVFVGVGQKYTNLKKFNVNMFLKALS</sequence>
<reference evidence="10" key="2">
    <citation type="submission" date="2025-09" db="UniProtKB">
        <authorList>
            <consortium name="Ensembl"/>
        </authorList>
    </citation>
    <scope>IDENTIFICATION</scope>
</reference>
<evidence type="ECO:0000256" key="3">
    <source>
        <dbReference type="ARBA" id="ARBA00022741"/>
    </source>
</evidence>
<protein>
    <submittedName>
        <fullName evidence="10">Signal recognition particle receptor subunit alpha-like</fullName>
    </submittedName>
</protein>
<comment type="similarity">
    <text evidence="2">Belongs to the GTP-binding SRP family.</text>
</comment>
<dbReference type="SMART" id="SM00382">
    <property type="entry name" value="AAA"/>
    <property type="match status" value="1"/>
</dbReference>
<keyword evidence="11" id="KW-1185">Reference proteome</keyword>
<keyword evidence="7" id="KW-0675">Receptor</keyword>
<dbReference type="InterPro" id="IPR013822">
    <property type="entry name" value="Signal_recog_particl_SRP54_hlx"/>
</dbReference>
<dbReference type="SUPFAM" id="SSF52540">
    <property type="entry name" value="P-loop containing nucleoside triphosphate hydrolases"/>
    <property type="match status" value="1"/>
</dbReference>
<organism evidence="10 11">
    <name type="scientific">Piliocolobus tephrosceles</name>
    <name type="common">Ugandan red Colobus</name>
    <dbReference type="NCBI Taxonomy" id="591936"/>
    <lineage>
        <taxon>Eukaryota</taxon>
        <taxon>Metazoa</taxon>
        <taxon>Chordata</taxon>
        <taxon>Craniata</taxon>
        <taxon>Vertebrata</taxon>
        <taxon>Euteleostomi</taxon>
        <taxon>Mammalia</taxon>
        <taxon>Eutheria</taxon>
        <taxon>Euarchontoglires</taxon>
        <taxon>Primates</taxon>
        <taxon>Haplorrhini</taxon>
        <taxon>Catarrhini</taxon>
        <taxon>Cercopithecidae</taxon>
        <taxon>Colobinae</taxon>
        <taxon>Piliocolobus</taxon>
    </lineage>
</organism>
<feature type="compositionally biased region" description="Low complexity" evidence="8">
    <location>
        <begin position="130"/>
        <end position="148"/>
    </location>
</feature>
<evidence type="ECO:0000256" key="5">
    <source>
        <dbReference type="ARBA" id="ARBA00023134"/>
    </source>
</evidence>
<evidence type="ECO:0000256" key="4">
    <source>
        <dbReference type="ARBA" id="ARBA00022824"/>
    </source>
</evidence>
<keyword evidence="3" id="KW-0547">Nucleotide-binding</keyword>
<dbReference type="GO" id="GO:0005525">
    <property type="term" value="F:GTP binding"/>
    <property type="evidence" value="ECO:0007669"/>
    <property type="project" value="UniProtKB-KW"/>
</dbReference>
<dbReference type="CDD" id="cd14826">
    <property type="entry name" value="SR_alpha_SRX"/>
    <property type="match status" value="1"/>
</dbReference>
<dbReference type="FunFam" id="3.40.50.300:FF:000188">
    <property type="entry name" value="signal recognition particle receptor subunit alpha"/>
    <property type="match status" value="1"/>
</dbReference>
<feature type="compositionally biased region" description="Low complexity" evidence="8">
    <location>
        <begin position="174"/>
        <end position="185"/>
    </location>
</feature>
<dbReference type="PANTHER" id="PTHR43134">
    <property type="entry name" value="SIGNAL RECOGNITION PARTICLE RECEPTOR SUBUNIT ALPHA"/>
    <property type="match status" value="1"/>
</dbReference>
<dbReference type="SMART" id="SM00963">
    <property type="entry name" value="SRP54_N"/>
    <property type="match status" value="1"/>
</dbReference>
<dbReference type="AlphaFoldDB" id="A0A8C9LH13"/>
<dbReference type="InterPro" id="IPR042101">
    <property type="entry name" value="SRP54_N_sf"/>
</dbReference>
<reference evidence="10" key="1">
    <citation type="submission" date="2025-08" db="UniProtKB">
        <authorList>
            <consortium name="Ensembl"/>
        </authorList>
    </citation>
    <scope>IDENTIFICATION</scope>
</reference>
<evidence type="ECO:0000256" key="8">
    <source>
        <dbReference type="SAM" id="MobiDB-lite"/>
    </source>
</evidence>
<dbReference type="Gene3D" id="3.40.50.300">
    <property type="entry name" value="P-loop containing nucleotide triphosphate hydrolases"/>
    <property type="match status" value="1"/>
</dbReference>
<keyword evidence="6" id="KW-0472">Membrane</keyword>
<dbReference type="GO" id="GO:0005789">
    <property type="term" value="C:endoplasmic reticulum membrane"/>
    <property type="evidence" value="ECO:0007669"/>
    <property type="project" value="UniProtKB-SubCell"/>
</dbReference>
<evidence type="ECO:0000313" key="11">
    <source>
        <dbReference type="Proteomes" id="UP000694416"/>
    </source>
</evidence>
<evidence type="ECO:0000256" key="7">
    <source>
        <dbReference type="ARBA" id="ARBA00023170"/>
    </source>
</evidence>
<dbReference type="InterPro" id="IPR027417">
    <property type="entry name" value="P-loop_NTPase"/>
</dbReference>
<dbReference type="Gene3D" id="1.20.120.140">
    <property type="entry name" value="Signal recognition particle SRP54, nucleotide-binding domain"/>
    <property type="match status" value="1"/>
</dbReference>
<evidence type="ECO:0000256" key="6">
    <source>
        <dbReference type="ARBA" id="ARBA00023136"/>
    </source>
</evidence>
<dbReference type="InterPro" id="IPR000897">
    <property type="entry name" value="SRP54_GTPase_dom"/>
</dbReference>
<dbReference type="PANTHER" id="PTHR43134:SF1">
    <property type="entry name" value="SIGNAL RECOGNITION PARTICLE RECEPTOR SUBUNIT ALPHA"/>
    <property type="match status" value="1"/>
</dbReference>
<dbReference type="InterPro" id="IPR036225">
    <property type="entry name" value="SRP/SRP_N"/>
</dbReference>